<dbReference type="AlphaFoldDB" id="A0A1C3L326"/>
<evidence type="ECO:0000313" key="3">
    <source>
        <dbReference type="Proteomes" id="UP000219799"/>
    </source>
</evidence>
<feature type="region of interest" description="Disordered" evidence="1">
    <location>
        <begin position="82"/>
        <end position="108"/>
    </location>
</feature>
<feature type="compositionally biased region" description="Polar residues" evidence="1">
    <location>
        <begin position="609"/>
        <end position="619"/>
    </location>
</feature>
<feature type="region of interest" description="Disordered" evidence="1">
    <location>
        <begin position="600"/>
        <end position="671"/>
    </location>
</feature>
<reference evidence="2 3" key="1">
    <citation type="submission" date="2016-06" db="EMBL/GenBank/DDBJ databases">
        <authorList>
            <consortium name="Pathogen Informatics"/>
        </authorList>
    </citation>
    <scope>NUCLEOTIDE SEQUENCE [LARGE SCALE GENOMIC DNA]</scope>
    <source>
        <strain evidence="2">PmlGA01</strain>
    </source>
</reference>
<gene>
    <name evidence="2" type="primary">PmlGA01_140043600</name>
    <name evidence="2" type="ORF">PMLGA01_140043600</name>
</gene>
<feature type="compositionally biased region" description="Basic and acidic residues" evidence="1">
    <location>
        <begin position="634"/>
        <end position="663"/>
    </location>
</feature>
<feature type="compositionally biased region" description="Basic residues" evidence="1">
    <location>
        <begin position="88"/>
        <end position="104"/>
    </location>
</feature>
<dbReference type="EMBL" id="LT594502">
    <property type="protein sequence ID" value="SBT80936.1"/>
    <property type="molecule type" value="Genomic_DNA"/>
</dbReference>
<protein>
    <submittedName>
        <fullName evidence="2">Uncharacterized protein</fullName>
    </submittedName>
</protein>
<sequence length="733" mass="86225">MTINNEKRNKGKRKNSRKYIYVFLVLLSYLFKTNECVIPNERISQLNVFAKTNRGVKILKLCKKVRTAKHYLFKCSGKREGGKLARKEKGRRSRSGRSRSRGKGKKDNPALFVRNLYNKGMKRERAYNYIKSVVRKLSTSDDVTPNRCLGVGEQSNDTANARYMHDKWDTRDILSKNEDLSGVVHNDENNDKHSVGEELLTNSVELIKHIKFNFEEECKDIMVRLGNFLEVSPHLLFKDVCVNLNKLYTNLYTYDHENIPFGNTEHTLNLTDDIIKHNKFKIYCVLGLKVLRIFLIKYLRSIRLCIPVEVRKRYIIDFLKIDYISKIYDKKYDLIDYNIYNRISDKLKTKLIYFYLALKPHDVPNVLIKIFKAANYKDENELIYKYIKSSKFTSRGGKRFYKNISKEYIKLFEKEKLIKKHSCEDNILWQRFFSLLKQHNEEIAGSQKIMKHTYRLIFSKINFANDHLLRIFRAKGFHIFDHYEGSEKGRLSVENEVTSNGLSSNEVETGEEEATNCQAVPDSPMKQKLTIGHKREMCVINYINNLKKFIINYIERNKSIYHSFYLLKKNVDTPKNVYYDDMISRNTNIFHFTNAQNSKDIEKREDIQSGGNSHVSNNTMDEDYSNTHNSSLDQGEKESRTIKEHDKDISKNDMEEKPREDNVSKQTNAQWKQVPYQKDANLYCDEIINNTIDNILDIMIEGAGFKNIKTLFGIYNSLKSNKDFKLIHFKDKF</sequence>
<evidence type="ECO:0000256" key="1">
    <source>
        <dbReference type="SAM" id="MobiDB-lite"/>
    </source>
</evidence>
<evidence type="ECO:0000313" key="2">
    <source>
        <dbReference type="EMBL" id="SBT80936.1"/>
    </source>
</evidence>
<organism evidence="2 3">
    <name type="scientific">Plasmodium malariae</name>
    <dbReference type="NCBI Taxonomy" id="5858"/>
    <lineage>
        <taxon>Eukaryota</taxon>
        <taxon>Sar</taxon>
        <taxon>Alveolata</taxon>
        <taxon>Apicomplexa</taxon>
        <taxon>Aconoidasida</taxon>
        <taxon>Haemosporida</taxon>
        <taxon>Plasmodiidae</taxon>
        <taxon>Plasmodium</taxon>
        <taxon>Plasmodium (Plasmodium)</taxon>
    </lineage>
</organism>
<dbReference type="Proteomes" id="UP000219799">
    <property type="component" value="Chromosome 14"/>
</dbReference>
<accession>A0A1C3L326</accession>
<dbReference type="VEuPathDB" id="PlasmoDB:PmUG01_14060200"/>
<name>A0A1C3L326_PLAMA</name>
<proteinExistence type="predicted"/>